<dbReference type="EMBL" id="UYJE01002755">
    <property type="protein sequence ID" value="VDI13399.1"/>
    <property type="molecule type" value="Genomic_DNA"/>
</dbReference>
<dbReference type="OrthoDB" id="8927528at2759"/>
<reference evidence="2" key="1">
    <citation type="submission" date="2018-11" db="EMBL/GenBank/DDBJ databases">
        <authorList>
            <person name="Alioto T."/>
            <person name="Alioto T."/>
        </authorList>
    </citation>
    <scope>NUCLEOTIDE SEQUENCE</scope>
</reference>
<gene>
    <name evidence="2" type="ORF">MGAL_10B051275</name>
</gene>
<dbReference type="PANTHER" id="PTHR26392:SF92">
    <property type="entry name" value="PROTEIN KINASE DOMAIN-CONTAINING PROTEIN"/>
    <property type="match status" value="1"/>
</dbReference>
<dbReference type="Proteomes" id="UP000596742">
    <property type="component" value="Unassembled WGS sequence"/>
</dbReference>
<comment type="caution">
    <text evidence="2">The sequence shown here is derived from an EMBL/GenBank/DDBJ whole genome shotgun (WGS) entry which is preliminary data.</text>
</comment>
<keyword evidence="3" id="KW-1185">Reference proteome</keyword>
<keyword evidence="1" id="KW-0175">Coiled coil</keyword>
<evidence type="ECO:0000313" key="2">
    <source>
        <dbReference type="EMBL" id="VDI13399.1"/>
    </source>
</evidence>
<feature type="coiled-coil region" evidence="1">
    <location>
        <begin position="131"/>
        <end position="158"/>
    </location>
</feature>
<sequence length="427" mass="50401">MKIILQKEKTKEEKGTFRFDPSCAMFICNHWDRVNEKDKVYKHIVDRLHKIWPKFDEEKVKTISSYNAKTEMERDQDYITPDFQDVLNILRNIYSQALNERVKVTYKWMKTLLLRSVHHMKTMVKQLNCSDDKMINKMKEANENLEKLKNESVNVITSLRDMINNKVPEAPCGSMAITQWIEQELPSEYILDQYGEPTAVKKEWIEFKTEIDSLIIERIAIELDKWEEENGTIDWLETLVINEIQQKVLGLTNEVTKVETDLHSFQKPASRRDSRRETVCATYFGKMQLEDNQYYLSVLARSKVFQPMKRVMRIFPGANKWKVYASNKCAYAKGRSEKLLKTFTEPCRNEEDSLKIVIDCFMEGAKEILDKSILEIPNLIKSNQDIFSHVLTCKRDVAKNLRVYEEMMKELSSQASSSRLWCWVYIY</sequence>
<accession>A0A8B6D396</accession>
<dbReference type="InterPro" id="IPR027417">
    <property type="entry name" value="P-loop_NTPase"/>
</dbReference>
<protein>
    <submittedName>
        <fullName evidence="2">Uncharacterized protein</fullName>
    </submittedName>
</protein>
<dbReference type="PANTHER" id="PTHR26392">
    <property type="entry name" value="MITOGEN-ACTIVATED PROTEIN KINASE KINASE KINASE 7-RELATED"/>
    <property type="match status" value="1"/>
</dbReference>
<dbReference type="AlphaFoldDB" id="A0A8B6D396"/>
<proteinExistence type="predicted"/>
<evidence type="ECO:0000313" key="3">
    <source>
        <dbReference type="Proteomes" id="UP000596742"/>
    </source>
</evidence>
<name>A0A8B6D396_MYTGA</name>
<evidence type="ECO:0000256" key="1">
    <source>
        <dbReference type="SAM" id="Coils"/>
    </source>
</evidence>
<organism evidence="2 3">
    <name type="scientific">Mytilus galloprovincialis</name>
    <name type="common">Mediterranean mussel</name>
    <dbReference type="NCBI Taxonomy" id="29158"/>
    <lineage>
        <taxon>Eukaryota</taxon>
        <taxon>Metazoa</taxon>
        <taxon>Spiralia</taxon>
        <taxon>Lophotrochozoa</taxon>
        <taxon>Mollusca</taxon>
        <taxon>Bivalvia</taxon>
        <taxon>Autobranchia</taxon>
        <taxon>Pteriomorphia</taxon>
        <taxon>Mytilida</taxon>
        <taxon>Mytiloidea</taxon>
        <taxon>Mytilidae</taxon>
        <taxon>Mytilinae</taxon>
        <taxon>Mytilus</taxon>
    </lineage>
</organism>
<dbReference type="Gene3D" id="3.40.50.300">
    <property type="entry name" value="P-loop containing nucleotide triphosphate hydrolases"/>
    <property type="match status" value="1"/>
</dbReference>